<feature type="domain" description="F-box" evidence="3">
    <location>
        <begin position="17"/>
        <end position="53"/>
    </location>
</feature>
<dbReference type="Pfam" id="PF00646">
    <property type="entry name" value="F-box"/>
    <property type="match status" value="1"/>
</dbReference>
<dbReference type="InterPro" id="IPR036047">
    <property type="entry name" value="F-box-like_dom_sf"/>
</dbReference>
<dbReference type="SUPFAM" id="SSF81383">
    <property type="entry name" value="F-box domain"/>
    <property type="match status" value="1"/>
</dbReference>
<dbReference type="PANTHER" id="PTHR46344">
    <property type="entry name" value="OS02G0202900 PROTEIN"/>
    <property type="match status" value="1"/>
</dbReference>
<comment type="caution">
    <text evidence="4">The sequence shown here is derived from an EMBL/GenBank/DDBJ whole genome shotgun (WGS) entry which is preliminary data.</text>
</comment>
<evidence type="ECO:0000256" key="2">
    <source>
        <dbReference type="ARBA" id="ARBA00022737"/>
    </source>
</evidence>
<accession>A0AA39THR2</accession>
<dbReference type="AlphaFoldDB" id="A0AA39THR2"/>
<evidence type="ECO:0000313" key="5">
    <source>
        <dbReference type="Proteomes" id="UP001168877"/>
    </source>
</evidence>
<reference evidence="4" key="1">
    <citation type="journal article" date="2022" name="Plant J.">
        <title>Strategies of tolerance reflected in two North American maple genomes.</title>
        <authorList>
            <person name="McEvoy S.L."/>
            <person name="Sezen U.U."/>
            <person name="Trouern-Trend A."/>
            <person name="McMahon S.M."/>
            <person name="Schaberg P.G."/>
            <person name="Yang J."/>
            <person name="Wegrzyn J.L."/>
            <person name="Swenson N.G."/>
        </authorList>
    </citation>
    <scope>NUCLEOTIDE SEQUENCE</scope>
    <source>
        <strain evidence="4">NS2018</strain>
    </source>
</reference>
<dbReference type="Proteomes" id="UP001168877">
    <property type="component" value="Unassembled WGS sequence"/>
</dbReference>
<dbReference type="CDD" id="cd22152">
    <property type="entry name" value="F-box_AtAFR-like"/>
    <property type="match status" value="1"/>
</dbReference>
<dbReference type="EMBL" id="JAUESC010000001">
    <property type="protein sequence ID" value="KAK0608464.1"/>
    <property type="molecule type" value="Genomic_DNA"/>
</dbReference>
<dbReference type="SMART" id="SM00612">
    <property type="entry name" value="Kelch"/>
    <property type="match status" value="2"/>
</dbReference>
<keyword evidence="2" id="KW-0677">Repeat</keyword>
<keyword evidence="1" id="KW-0880">Kelch repeat</keyword>
<reference evidence="4" key="2">
    <citation type="submission" date="2023-06" db="EMBL/GenBank/DDBJ databases">
        <authorList>
            <person name="Swenson N.G."/>
            <person name="Wegrzyn J.L."/>
            <person name="Mcevoy S.L."/>
        </authorList>
    </citation>
    <scope>NUCLEOTIDE SEQUENCE</scope>
    <source>
        <strain evidence="4">NS2018</strain>
        <tissue evidence="4">Leaf</tissue>
    </source>
</reference>
<dbReference type="PANTHER" id="PTHR46344:SF28">
    <property type="entry name" value="F-BOX DOMAIN-CONTAINING PROTEIN"/>
    <property type="match status" value="1"/>
</dbReference>
<sequence length="353" mass="40255">MLYFPHGGEFVHQPIIPGLPDDLALRCLAKVSHGYHGALQTVSKSWRRLLSSSDYANYKAKHGWIGDWLFVLTERSDNHWIAYDPQADIWHPLPKIPTSHSHWQHSGFSCFDPFKKHWTTVASMRTPRSHFACSVISGKVYVAGGRNSSSSSGLKLAEVYDPLTNRWEELPPMRHPQMDCLGLSYKGKLHVLNDLVGLADRNRSEVFNPLNSTWCIVEDTWPFSRAMQFSVQVIGDAQVYTVVDWGESLIKTRDNEKGDWYNVGSVPPIILSDHYRPVEAFGYGFAALKNKLYVLGGTALRWEESRGGRFDIRRLDVDVHPWKNKFLYDQGCFAERGKTKTALGMVKKEQCRI</sequence>
<dbReference type="InterPro" id="IPR006652">
    <property type="entry name" value="Kelch_1"/>
</dbReference>
<keyword evidence="5" id="KW-1185">Reference proteome</keyword>
<dbReference type="Pfam" id="PF01344">
    <property type="entry name" value="Kelch_1"/>
    <property type="match status" value="1"/>
</dbReference>
<proteinExistence type="predicted"/>
<protein>
    <recommendedName>
        <fullName evidence="3">F-box domain-containing protein</fullName>
    </recommendedName>
</protein>
<dbReference type="InterPro" id="IPR001810">
    <property type="entry name" value="F-box_dom"/>
</dbReference>
<name>A0AA39THR2_ACESA</name>
<gene>
    <name evidence="4" type="ORF">LWI29_031078</name>
</gene>
<evidence type="ECO:0000313" key="4">
    <source>
        <dbReference type="EMBL" id="KAK0608464.1"/>
    </source>
</evidence>
<evidence type="ECO:0000259" key="3">
    <source>
        <dbReference type="Pfam" id="PF00646"/>
    </source>
</evidence>
<dbReference type="SUPFAM" id="SSF117281">
    <property type="entry name" value="Kelch motif"/>
    <property type="match status" value="1"/>
</dbReference>
<organism evidence="4 5">
    <name type="scientific">Acer saccharum</name>
    <name type="common">Sugar maple</name>
    <dbReference type="NCBI Taxonomy" id="4024"/>
    <lineage>
        <taxon>Eukaryota</taxon>
        <taxon>Viridiplantae</taxon>
        <taxon>Streptophyta</taxon>
        <taxon>Embryophyta</taxon>
        <taxon>Tracheophyta</taxon>
        <taxon>Spermatophyta</taxon>
        <taxon>Magnoliopsida</taxon>
        <taxon>eudicotyledons</taxon>
        <taxon>Gunneridae</taxon>
        <taxon>Pentapetalae</taxon>
        <taxon>rosids</taxon>
        <taxon>malvids</taxon>
        <taxon>Sapindales</taxon>
        <taxon>Sapindaceae</taxon>
        <taxon>Hippocastanoideae</taxon>
        <taxon>Acereae</taxon>
        <taxon>Acer</taxon>
    </lineage>
</organism>
<dbReference type="Gene3D" id="2.120.10.80">
    <property type="entry name" value="Kelch-type beta propeller"/>
    <property type="match status" value="1"/>
</dbReference>
<evidence type="ECO:0000256" key="1">
    <source>
        <dbReference type="ARBA" id="ARBA00022441"/>
    </source>
</evidence>
<dbReference type="InterPro" id="IPR015915">
    <property type="entry name" value="Kelch-typ_b-propeller"/>
</dbReference>